<protein>
    <submittedName>
        <fullName evidence="1">Uncharacterized protein</fullName>
    </submittedName>
</protein>
<reference evidence="1" key="1">
    <citation type="journal article" date="2015" name="Nature">
        <title>Complex archaea that bridge the gap between prokaryotes and eukaryotes.</title>
        <authorList>
            <person name="Spang A."/>
            <person name="Saw J.H."/>
            <person name="Jorgensen S.L."/>
            <person name="Zaremba-Niedzwiedzka K."/>
            <person name="Martijn J."/>
            <person name="Lind A.E."/>
            <person name="van Eijk R."/>
            <person name="Schleper C."/>
            <person name="Guy L."/>
            <person name="Ettema T.J."/>
        </authorList>
    </citation>
    <scope>NUCLEOTIDE SEQUENCE</scope>
</reference>
<sequence length="58" mass="6952">MNSAMKHELRVNLYKEVEELVNENINGTYGATQDDVFDFIIDKRIRLYNILKQYKDLE</sequence>
<organism evidence="1">
    <name type="scientific">marine sediment metagenome</name>
    <dbReference type="NCBI Taxonomy" id="412755"/>
    <lineage>
        <taxon>unclassified sequences</taxon>
        <taxon>metagenomes</taxon>
        <taxon>ecological metagenomes</taxon>
    </lineage>
</organism>
<dbReference type="AlphaFoldDB" id="A0A0F9MZM6"/>
<comment type="caution">
    <text evidence="1">The sequence shown here is derived from an EMBL/GenBank/DDBJ whole genome shotgun (WGS) entry which is preliminary data.</text>
</comment>
<proteinExistence type="predicted"/>
<evidence type="ECO:0000313" key="1">
    <source>
        <dbReference type="EMBL" id="KKM74712.1"/>
    </source>
</evidence>
<accession>A0A0F9MZM6</accession>
<dbReference type="EMBL" id="LAZR01009094">
    <property type="protein sequence ID" value="KKM74712.1"/>
    <property type="molecule type" value="Genomic_DNA"/>
</dbReference>
<gene>
    <name evidence="1" type="ORF">LCGC14_1397620</name>
</gene>
<name>A0A0F9MZM6_9ZZZZ</name>